<dbReference type="Proteomes" id="UP000287756">
    <property type="component" value="Chromosome"/>
</dbReference>
<organism evidence="2 3">
    <name type="scientific">Halobacillus litoralis</name>
    <dbReference type="NCBI Taxonomy" id="45668"/>
    <lineage>
        <taxon>Bacteria</taxon>
        <taxon>Bacillati</taxon>
        <taxon>Bacillota</taxon>
        <taxon>Bacilli</taxon>
        <taxon>Bacillales</taxon>
        <taxon>Bacillaceae</taxon>
        <taxon>Halobacillus</taxon>
    </lineage>
</organism>
<dbReference type="KEGG" id="hli:HLI_20540"/>
<dbReference type="RefSeq" id="WP_128526697.1">
    <property type="nucleotide sequence ID" value="NZ_CANLVY010000005.1"/>
</dbReference>
<evidence type="ECO:0000313" key="2">
    <source>
        <dbReference type="EMBL" id="QAS54435.1"/>
    </source>
</evidence>
<evidence type="ECO:0000256" key="1">
    <source>
        <dbReference type="SAM" id="Phobius"/>
    </source>
</evidence>
<sequence>MMIIGIILIPLFLFAVFIFFQFSFGKAGKTEEGKRILNASYGKAAPIYPIGWLLVEMYHRFIEPLSFSVYRDAMWVLILVTFIIIGFSLFRSRKAVLT</sequence>
<name>A0A410MIF9_9BACI</name>
<keyword evidence="1" id="KW-1133">Transmembrane helix</keyword>
<feature type="transmembrane region" description="Helical" evidence="1">
    <location>
        <begin position="73"/>
        <end position="90"/>
    </location>
</feature>
<dbReference type="EMBL" id="CP026118">
    <property type="protein sequence ID" value="QAS54435.1"/>
    <property type="molecule type" value="Genomic_DNA"/>
</dbReference>
<proteinExistence type="predicted"/>
<keyword evidence="1" id="KW-0472">Membrane</keyword>
<protein>
    <recommendedName>
        <fullName evidence="4">Multidrug ABC transporter permease</fullName>
    </recommendedName>
</protein>
<feature type="transmembrane region" description="Helical" evidence="1">
    <location>
        <begin position="45"/>
        <end position="61"/>
    </location>
</feature>
<feature type="transmembrane region" description="Helical" evidence="1">
    <location>
        <begin position="6"/>
        <end position="24"/>
    </location>
</feature>
<gene>
    <name evidence="2" type="ORF">HLI_20540</name>
</gene>
<dbReference type="AlphaFoldDB" id="A0A410MIF9"/>
<evidence type="ECO:0008006" key="4">
    <source>
        <dbReference type="Google" id="ProtNLM"/>
    </source>
</evidence>
<evidence type="ECO:0000313" key="3">
    <source>
        <dbReference type="Proteomes" id="UP000287756"/>
    </source>
</evidence>
<reference evidence="2 3" key="1">
    <citation type="submission" date="2018-01" db="EMBL/GenBank/DDBJ databases">
        <title>The whole genome sequencing and assembly of Halobacillus litoralis ERB031 strain.</title>
        <authorList>
            <person name="Lee S.-J."/>
            <person name="Park M.-K."/>
            <person name="Kim J.-Y."/>
            <person name="Lee Y.-J."/>
            <person name="Yi H."/>
            <person name="Bahn Y.-S."/>
            <person name="Kim J.F."/>
            <person name="Lee D.-W."/>
        </authorList>
    </citation>
    <scope>NUCLEOTIDE SEQUENCE [LARGE SCALE GENOMIC DNA]</scope>
    <source>
        <strain evidence="2 3">ERB 031</strain>
    </source>
</reference>
<keyword evidence="1" id="KW-0812">Transmembrane</keyword>
<dbReference type="OrthoDB" id="2474051at2"/>
<accession>A0A410MIF9</accession>